<comment type="caution">
    <text evidence="2">The sequence shown here is derived from an EMBL/GenBank/DDBJ whole genome shotgun (WGS) entry which is preliminary data.</text>
</comment>
<name>A0ABT7IYP1_9ACTN</name>
<evidence type="ECO:0000256" key="1">
    <source>
        <dbReference type="SAM" id="MobiDB-lite"/>
    </source>
</evidence>
<evidence type="ECO:0008006" key="4">
    <source>
        <dbReference type="Google" id="ProtNLM"/>
    </source>
</evidence>
<gene>
    <name evidence="2" type="ORF">QNN03_12275</name>
</gene>
<accession>A0ABT7IYP1</accession>
<dbReference type="EMBL" id="JASJUS010000009">
    <property type="protein sequence ID" value="MDL2077217.1"/>
    <property type="molecule type" value="Genomic_DNA"/>
</dbReference>
<dbReference type="Proteomes" id="UP001241926">
    <property type="component" value="Unassembled WGS sequence"/>
</dbReference>
<dbReference type="RefSeq" id="WP_285432364.1">
    <property type="nucleotide sequence ID" value="NZ_JASJUS010000009.1"/>
</dbReference>
<sequence length="261" mass="26086">MKRSSGARVGATVAVGAVALALITGCSSDDSKGSDEGKGKGKEGAATPTTAAKALSAAELEKLLLADADLDAKKYKVEDGDDTLPKSKAGVKADKSECEALVWATGALPPGDTDAAASNTVSQVPGGSGGDAPEDISDALNINMTFVGLSSYDGDGAEKAMKLVSDGVSACGGGYGMTAEGETTKVTKIATAKSSGQGDESVAYVQSVDMDGEGTADFKTEVVRKGNTIATFYSFDLAALGSGKPSEIPADVISAQLGKIK</sequence>
<proteinExistence type="predicted"/>
<evidence type="ECO:0000313" key="2">
    <source>
        <dbReference type="EMBL" id="MDL2077217.1"/>
    </source>
</evidence>
<feature type="region of interest" description="Disordered" evidence="1">
    <location>
        <begin position="26"/>
        <end position="48"/>
    </location>
</feature>
<feature type="compositionally biased region" description="Basic and acidic residues" evidence="1">
    <location>
        <begin position="29"/>
        <end position="43"/>
    </location>
</feature>
<protein>
    <recommendedName>
        <fullName evidence="4">Lipoprotein</fullName>
    </recommendedName>
</protein>
<dbReference type="PROSITE" id="PS51257">
    <property type="entry name" value="PROKAR_LIPOPROTEIN"/>
    <property type="match status" value="1"/>
</dbReference>
<organism evidence="2 3">
    <name type="scientific">Streptomyces fuscus</name>
    <dbReference type="NCBI Taxonomy" id="3048495"/>
    <lineage>
        <taxon>Bacteria</taxon>
        <taxon>Bacillati</taxon>
        <taxon>Actinomycetota</taxon>
        <taxon>Actinomycetes</taxon>
        <taxon>Kitasatosporales</taxon>
        <taxon>Streptomycetaceae</taxon>
        <taxon>Streptomyces</taxon>
    </lineage>
</organism>
<evidence type="ECO:0000313" key="3">
    <source>
        <dbReference type="Proteomes" id="UP001241926"/>
    </source>
</evidence>
<reference evidence="2 3" key="1">
    <citation type="submission" date="2023-05" db="EMBL/GenBank/DDBJ databases">
        <title>Streptomyces fuscus sp. nov., a brown-black pigment producing actinomyces isolated from dry sand of Sea duck farm.</title>
        <authorList>
            <person name="Xie J."/>
            <person name="Shen N."/>
        </authorList>
    </citation>
    <scope>NUCLEOTIDE SEQUENCE [LARGE SCALE GENOMIC DNA]</scope>
    <source>
        <strain evidence="2 3">GXMU-J15</strain>
    </source>
</reference>
<keyword evidence="3" id="KW-1185">Reference proteome</keyword>